<dbReference type="Proteomes" id="UP000063234">
    <property type="component" value="Chromosome"/>
</dbReference>
<dbReference type="KEGG" id="ttk:TST_1195"/>
<accession>A0A0S3QUJ2</accession>
<evidence type="ECO:0000313" key="2">
    <source>
        <dbReference type="Proteomes" id="UP000063234"/>
    </source>
</evidence>
<reference evidence="2" key="1">
    <citation type="journal article" date="2018" name="Science">
        <title>A primordial and reversible TCA cycle in a facultatively chemolithoautotrophic thermophile.</title>
        <authorList>
            <person name="Nunoura T."/>
            <person name="Chikaraishi Y."/>
            <person name="Izaki R."/>
            <person name="Suwa T."/>
            <person name="Sato T."/>
            <person name="Harada T."/>
            <person name="Mori K."/>
            <person name="Kato Y."/>
            <person name="Miyazaki M."/>
            <person name="Shimamura S."/>
            <person name="Yanagawa K."/>
            <person name="Shuto A."/>
            <person name="Ohkouchi N."/>
            <person name="Fujita N."/>
            <person name="Takaki Y."/>
            <person name="Atomi H."/>
            <person name="Takai K."/>
        </authorList>
    </citation>
    <scope>NUCLEOTIDE SEQUENCE [LARGE SCALE GENOMIC DNA]</scope>
    <source>
        <strain evidence="2">DSM 17441 / JCM 13301 / NBRC 103674 / ABI70S6</strain>
    </source>
</reference>
<dbReference type="Pfam" id="PF20095">
    <property type="entry name" value="DUF6485"/>
    <property type="match status" value="1"/>
</dbReference>
<name>A0A0S3QUJ2_THET7</name>
<sequence>MNHSGCKNFNKNMQHCNCSYEPCSKKGYCCECIAYHRSRGELPACYFTDDAEKTYDRSINFFVKLQLSKNN</sequence>
<evidence type="ECO:0000313" key="1">
    <source>
        <dbReference type="EMBL" id="BAT71986.1"/>
    </source>
</evidence>
<proteinExistence type="predicted"/>
<dbReference type="STRING" id="1298851.TST_1195"/>
<dbReference type="PATRIC" id="fig|1298851.3.peg.1257"/>
<organism evidence="1 2">
    <name type="scientific">Thermosulfidibacter takaii (strain DSM 17441 / JCM 13301 / NBRC 103674 / ABI70S6)</name>
    <dbReference type="NCBI Taxonomy" id="1298851"/>
    <lineage>
        <taxon>Bacteria</taxon>
        <taxon>Pseudomonadati</taxon>
        <taxon>Thermosulfidibacterota</taxon>
        <taxon>Thermosulfidibacteria</taxon>
        <taxon>Thermosulfidibacterales</taxon>
        <taxon>Thermosulfidibacteraceae</taxon>
    </lineage>
</organism>
<dbReference type="AlphaFoldDB" id="A0A0S3QUJ2"/>
<keyword evidence="2" id="KW-1185">Reference proteome</keyword>
<evidence type="ECO:0008006" key="3">
    <source>
        <dbReference type="Google" id="ProtNLM"/>
    </source>
</evidence>
<gene>
    <name evidence="1" type="ORF">TST_1195</name>
</gene>
<protein>
    <recommendedName>
        <fullName evidence="3">Cytosolic protein</fullName>
    </recommendedName>
</protein>
<dbReference type="EMBL" id="AP013035">
    <property type="protein sequence ID" value="BAT71986.1"/>
    <property type="molecule type" value="Genomic_DNA"/>
</dbReference>